<dbReference type="InterPro" id="IPR001611">
    <property type="entry name" value="Leu-rich_rpt"/>
</dbReference>
<dbReference type="EMBL" id="CAEKDK010000007">
    <property type="protein sequence ID" value="CAB4285873.1"/>
    <property type="molecule type" value="Genomic_DNA"/>
</dbReference>
<dbReference type="InterPro" id="IPR053213">
    <property type="entry name" value="RLP29"/>
</dbReference>
<protein>
    <recommendedName>
        <fullName evidence="3">Leucine-rich repeat-containing N-terminal plant-type domain-containing protein</fullName>
    </recommendedName>
</protein>
<dbReference type="PANTHER" id="PTHR48009">
    <property type="entry name" value="LEUCINE-RICH REPEAT (LRR) FAMILY PROTEIN"/>
    <property type="match status" value="1"/>
</dbReference>
<accession>A0A6J5VCJ6</accession>
<name>A0A6J5VCJ6_PRUAR</name>
<sequence>MLLCLPRNFSIDSFITTLVKLPSLKVLTLVSLGLWGPLPGKIVRLSSLEILNLTSNFLYGAIPLELSSLTTLQTLILDDNMFSGPLPDWLSSLPVSGCFEFEEEFVQFIFAEFLE</sequence>
<organism evidence="1 2">
    <name type="scientific">Prunus armeniaca</name>
    <name type="common">Apricot</name>
    <name type="synonym">Armeniaca vulgaris</name>
    <dbReference type="NCBI Taxonomy" id="36596"/>
    <lineage>
        <taxon>Eukaryota</taxon>
        <taxon>Viridiplantae</taxon>
        <taxon>Streptophyta</taxon>
        <taxon>Embryophyta</taxon>
        <taxon>Tracheophyta</taxon>
        <taxon>Spermatophyta</taxon>
        <taxon>Magnoliopsida</taxon>
        <taxon>eudicotyledons</taxon>
        <taxon>Gunneridae</taxon>
        <taxon>Pentapetalae</taxon>
        <taxon>rosids</taxon>
        <taxon>fabids</taxon>
        <taxon>Rosales</taxon>
        <taxon>Rosaceae</taxon>
        <taxon>Amygdaloideae</taxon>
        <taxon>Amygdaleae</taxon>
        <taxon>Prunus</taxon>
    </lineage>
</organism>
<dbReference type="SUPFAM" id="SSF52058">
    <property type="entry name" value="L domain-like"/>
    <property type="match status" value="1"/>
</dbReference>
<reference evidence="1 2" key="1">
    <citation type="submission" date="2020-05" db="EMBL/GenBank/DDBJ databases">
        <authorList>
            <person name="Campoy J."/>
            <person name="Schneeberger K."/>
            <person name="Spophaly S."/>
        </authorList>
    </citation>
    <scope>NUCLEOTIDE SEQUENCE [LARGE SCALE GENOMIC DNA]</scope>
    <source>
        <strain evidence="1">PruArmRojPasFocal</strain>
    </source>
</reference>
<dbReference type="PANTHER" id="PTHR48009:SF4">
    <property type="entry name" value="LEUCINE-RICH REPEAT (LRR) FAMILY PROTEIN"/>
    <property type="match status" value="1"/>
</dbReference>
<dbReference type="AlphaFoldDB" id="A0A6J5VCJ6"/>
<dbReference type="Pfam" id="PF00560">
    <property type="entry name" value="LRR_1"/>
    <property type="match status" value="2"/>
</dbReference>
<evidence type="ECO:0000313" key="1">
    <source>
        <dbReference type="EMBL" id="CAB4285873.1"/>
    </source>
</evidence>
<dbReference type="InterPro" id="IPR032675">
    <property type="entry name" value="LRR_dom_sf"/>
</dbReference>
<proteinExistence type="predicted"/>
<gene>
    <name evidence="1" type="ORF">CURHAP_LOCUS41867</name>
</gene>
<evidence type="ECO:0008006" key="3">
    <source>
        <dbReference type="Google" id="ProtNLM"/>
    </source>
</evidence>
<dbReference type="Proteomes" id="UP000507222">
    <property type="component" value="Unassembled WGS sequence"/>
</dbReference>
<dbReference type="Gene3D" id="3.80.10.10">
    <property type="entry name" value="Ribonuclease Inhibitor"/>
    <property type="match status" value="1"/>
</dbReference>
<evidence type="ECO:0000313" key="2">
    <source>
        <dbReference type="Proteomes" id="UP000507222"/>
    </source>
</evidence>